<dbReference type="Gramene" id="PRQ15707">
    <property type="protein sequence ID" value="PRQ15707"/>
    <property type="gene ID" value="RchiOBHm_CPg0502221"/>
</dbReference>
<name>A0A2P6P1A1_ROSCH</name>
<keyword evidence="1" id="KW-0150">Chloroplast</keyword>
<protein>
    <submittedName>
        <fullName evidence="1">Uncharacterized protein</fullName>
    </submittedName>
</protein>
<dbReference type="Proteomes" id="UP000238479">
    <property type="component" value="Chloroplast Pltd"/>
</dbReference>
<organism evidence="1 2">
    <name type="scientific">Rosa chinensis</name>
    <name type="common">China rose</name>
    <dbReference type="NCBI Taxonomy" id="74649"/>
    <lineage>
        <taxon>Eukaryota</taxon>
        <taxon>Viridiplantae</taxon>
        <taxon>Streptophyta</taxon>
        <taxon>Embryophyta</taxon>
        <taxon>Tracheophyta</taxon>
        <taxon>Spermatophyta</taxon>
        <taxon>Magnoliopsida</taxon>
        <taxon>eudicotyledons</taxon>
        <taxon>Gunneridae</taxon>
        <taxon>Pentapetalae</taxon>
        <taxon>rosids</taxon>
        <taxon>fabids</taxon>
        <taxon>Rosales</taxon>
        <taxon>Rosaceae</taxon>
        <taxon>Rosoideae</taxon>
        <taxon>Rosoideae incertae sedis</taxon>
        <taxon>Rosa</taxon>
    </lineage>
</organism>
<geneLocation type="chloroplast" evidence="1"/>
<dbReference type="AlphaFoldDB" id="A0A2P6P1A1"/>
<dbReference type="EMBL" id="PDCK01000046">
    <property type="protein sequence ID" value="PRQ15707.1"/>
    <property type="molecule type" value="Genomic_DNA"/>
</dbReference>
<comment type="caution">
    <text evidence="1">The sequence shown here is derived from an EMBL/GenBank/DDBJ whole genome shotgun (WGS) entry which is preliminary data.</text>
</comment>
<sequence length="94" mass="11423">MDSLFLILISVVRKYWIKWTRNENTLLIYRYMNERKIPRPKPLTYFPQPLYLSEKRGGKICRVILVRIKSDESNILQLAIHLFSNRPTYYLLFD</sequence>
<proteinExistence type="predicted"/>
<evidence type="ECO:0000313" key="2">
    <source>
        <dbReference type="Proteomes" id="UP000238479"/>
    </source>
</evidence>
<keyword evidence="2" id="KW-1185">Reference proteome</keyword>
<accession>A0A2P6P1A1</accession>
<gene>
    <name evidence="1" type="ORF">RchiOBHm_CPg0502221</name>
</gene>
<evidence type="ECO:0000313" key="1">
    <source>
        <dbReference type="EMBL" id="PRQ15707.1"/>
    </source>
</evidence>
<reference evidence="1 2" key="1">
    <citation type="journal article" date="2018" name="Nat. Genet.">
        <title>The Rosa genome provides new insights in the design of modern roses.</title>
        <authorList>
            <person name="Bendahmane M."/>
        </authorList>
    </citation>
    <scope>NUCLEOTIDE SEQUENCE [LARGE SCALE GENOMIC DNA]</scope>
    <source>
        <strain evidence="2">cv. Old Blush</strain>
    </source>
</reference>
<keyword evidence="1" id="KW-0934">Plastid</keyword>